<dbReference type="RefSeq" id="XP_060294995.1">
    <property type="nucleotide sequence ID" value="XM_060442360.1"/>
</dbReference>
<dbReference type="EMBL" id="JAUIRO010000005">
    <property type="protein sequence ID" value="KAK0713672.1"/>
    <property type="molecule type" value="Genomic_DNA"/>
</dbReference>
<gene>
    <name evidence="2" type="ORF">B0T26DRAFT_718091</name>
</gene>
<proteinExistence type="predicted"/>
<keyword evidence="3" id="KW-1185">Reference proteome</keyword>
<evidence type="ECO:0000313" key="3">
    <source>
        <dbReference type="Proteomes" id="UP001172101"/>
    </source>
</evidence>
<feature type="compositionally biased region" description="Polar residues" evidence="1">
    <location>
        <begin position="16"/>
        <end position="27"/>
    </location>
</feature>
<protein>
    <submittedName>
        <fullName evidence="2">Uncharacterized protein</fullName>
    </submittedName>
</protein>
<reference evidence="2" key="1">
    <citation type="submission" date="2023-06" db="EMBL/GenBank/DDBJ databases">
        <title>Genome-scale phylogeny and comparative genomics of the fungal order Sordariales.</title>
        <authorList>
            <consortium name="Lawrence Berkeley National Laboratory"/>
            <person name="Hensen N."/>
            <person name="Bonometti L."/>
            <person name="Westerberg I."/>
            <person name="Brannstrom I.O."/>
            <person name="Guillou S."/>
            <person name="Cros-Aarteil S."/>
            <person name="Calhoun S."/>
            <person name="Haridas S."/>
            <person name="Kuo A."/>
            <person name="Mondo S."/>
            <person name="Pangilinan J."/>
            <person name="Riley R."/>
            <person name="LaButti K."/>
            <person name="Andreopoulos B."/>
            <person name="Lipzen A."/>
            <person name="Chen C."/>
            <person name="Yanf M."/>
            <person name="Daum C."/>
            <person name="Ng V."/>
            <person name="Clum A."/>
            <person name="Steindorff A."/>
            <person name="Ohm R."/>
            <person name="Martin F."/>
            <person name="Silar P."/>
            <person name="Natvig D."/>
            <person name="Lalanne C."/>
            <person name="Gautier V."/>
            <person name="Ament-velasquez S.L."/>
            <person name="Kruys A."/>
            <person name="Hutchinson M.I."/>
            <person name="Powell A.J."/>
            <person name="Barry K."/>
            <person name="Miller A.N."/>
            <person name="Grigoriev I.V."/>
            <person name="Debuchy R."/>
            <person name="Gladieux P."/>
            <person name="Thoren M.H."/>
            <person name="Johannesson H."/>
        </authorList>
    </citation>
    <scope>NUCLEOTIDE SEQUENCE</scope>
    <source>
        <strain evidence="2">SMH2392-1A</strain>
    </source>
</reference>
<comment type="caution">
    <text evidence="2">The sequence shown here is derived from an EMBL/GenBank/DDBJ whole genome shotgun (WGS) entry which is preliminary data.</text>
</comment>
<name>A0AA40AD98_9PEZI</name>
<feature type="compositionally biased region" description="Basic and acidic residues" evidence="1">
    <location>
        <begin position="33"/>
        <end position="50"/>
    </location>
</feature>
<evidence type="ECO:0000256" key="1">
    <source>
        <dbReference type="SAM" id="MobiDB-lite"/>
    </source>
</evidence>
<dbReference type="Proteomes" id="UP001172101">
    <property type="component" value="Unassembled WGS sequence"/>
</dbReference>
<evidence type="ECO:0000313" key="2">
    <source>
        <dbReference type="EMBL" id="KAK0713672.1"/>
    </source>
</evidence>
<accession>A0AA40AD98</accession>
<feature type="region of interest" description="Disordered" evidence="1">
    <location>
        <begin position="16"/>
        <end position="86"/>
    </location>
</feature>
<dbReference type="AlphaFoldDB" id="A0AA40AD98"/>
<organism evidence="2 3">
    <name type="scientific">Lasiosphaeria miniovina</name>
    <dbReference type="NCBI Taxonomy" id="1954250"/>
    <lineage>
        <taxon>Eukaryota</taxon>
        <taxon>Fungi</taxon>
        <taxon>Dikarya</taxon>
        <taxon>Ascomycota</taxon>
        <taxon>Pezizomycotina</taxon>
        <taxon>Sordariomycetes</taxon>
        <taxon>Sordariomycetidae</taxon>
        <taxon>Sordariales</taxon>
        <taxon>Lasiosphaeriaceae</taxon>
        <taxon>Lasiosphaeria</taxon>
    </lineage>
</organism>
<dbReference type="GeneID" id="85325630"/>
<sequence>MEASARPPVFSVAITARSQRPTETNQRLGCGSKHNEASEGISQEKQDAPARQRRARIPVGRGHTPLGEHGGMSYQLRAPPPGVVRD</sequence>